<dbReference type="Proteomes" id="UP000676336">
    <property type="component" value="Unassembled WGS sequence"/>
</dbReference>
<dbReference type="Proteomes" id="UP000663855">
    <property type="component" value="Unassembled WGS sequence"/>
</dbReference>
<dbReference type="InterPro" id="IPR016093">
    <property type="entry name" value="MIR_motif"/>
</dbReference>
<evidence type="ECO:0000313" key="11">
    <source>
        <dbReference type="EMBL" id="CAF4006312.1"/>
    </source>
</evidence>
<feature type="domain" description="MIR" evidence="5">
    <location>
        <begin position="141"/>
        <end position="195"/>
    </location>
</feature>
<evidence type="ECO:0000313" key="10">
    <source>
        <dbReference type="EMBL" id="CAF3998943.1"/>
    </source>
</evidence>
<evidence type="ECO:0000313" key="7">
    <source>
        <dbReference type="EMBL" id="CAF1422320.1"/>
    </source>
</evidence>
<dbReference type="EMBL" id="CAJOBH010002250">
    <property type="protein sequence ID" value="CAF3897157.1"/>
    <property type="molecule type" value="Genomic_DNA"/>
</dbReference>
<gene>
    <name evidence="9" type="ORF">BYL167_LOCUS8273</name>
    <name evidence="6" type="ORF">CJN711_LOCUS12654</name>
    <name evidence="10" type="ORF">GIL414_LOCUS11641</name>
    <name evidence="7" type="ORF">KQP761_LOCUS10638</name>
    <name evidence="8" type="ORF">MBJ925_LOCUS22410</name>
    <name evidence="11" type="ORF">SMN809_LOCUS12219</name>
</gene>
<evidence type="ECO:0000256" key="1">
    <source>
        <dbReference type="ARBA" id="ARBA00022729"/>
    </source>
</evidence>
<feature type="domain" description="MIR" evidence="5">
    <location>
        <begin position="24"/>
        <end position="78"/>
    </location>
</feature>
<protein>
    <recommendedName>
        <fullName evidence="5">MIR domain-containing protein</fullName>
    </recommendedName>
</protein>
<dbReference type="EMBL" id="CAJOBI010004584">
    <property type="protein sequence ID" value="CAF4006312.1"/>
    <property type="molecule type" value="Genomic_DNA"/>
</dbReference>
<dbReference type="InterPro" id="IPR036300">
    <property type="entry name" value="MIR_dom_sf"/>
</dbReference>
<evidence type="ECO:0000313" key="12">
    <source>
        <dbReference type="Proteomes" id="UP000663855"/>
    </source>
</evidence>
<dbReference type="SUPFAM" id="SSF82109">
    <property type="entry name" value="MIR domain"/>
    <property type="match status" value="1"/>
</dbReference>
<sequence>MNNMNIIVQCSCFVLLFDLISSNQDAVSYSSTFKLVNQQSGDRLHSHEVKYGSGSGQQSVTGSSDATDVNSYWQVHGENSQRGSPIKCDSIIRLLHVATKKNLHSHDFASPLSNNQEVSASDEGGIGDEGDMWKVICSNENDYWLRKDGIRLRHVATDKYLHLTGDTYGRPIHGQKEISCYPNANNHNLWKVDAGVYVRPSSEPQLSIPNNQFNAHSQSIHTDHVDYEL</sequence>
<evidence type="ECO:0000256" key="4">
    <source>
        <dbReference type="SAM" id="SignalP"/>
    </source>
</evidence>
<evidence type="ECO:0000313" key="6">
    <source>
        <dbReference type="EMBL" id="CAF1213919.1"/>
    </source>
</evidence>
<feature type="compositionally biased region" description="Polar residues" evidence="3">
    <location>
        <begin position="210"/>
        <end position="220"/>
    </location>
</feature>
<dbReference type="EMBL" id="CAJOBJ010004390">
    <property type="protein sequence ID" value="CAF3998943.1"/>
    <property type="molecule type" value="Genomic_DNA"/>
</dbReference>
<comment type="caution">
    <text evidence="6">The sequence shown here is derived from an EMBL/GenBank/DDBJ whole genome shotgun (WGS) entry which is preliminary data.</text>
</comment>
<dbReference type="EMBL" id="CAJNOW010004576">
    <property type="protein sequence ID" value="CAF1422320.1"/>
    <property type="molecule type" value="Genomic_DNA"/>
</dbReference>
<evidence type="ECO:0000256" key="2">
    <source>
        <dbReference type="ARBA" id="ARBA00022737"/>
    </source>
</evidence>
<dbReference type="SMART" id="SM00472">
    <property type="entry name" value="MIR"/>
    <property type="match status" value="3"/>
</dbReference>
<dbReference type="Proteomes" id="UP000681967">
    <property type="component" value="Unassembled WGS sequence"/>
</dbReference>
<dbReference type="Proteomes" id="UP000663834">
    <property type="component" value="Unassembled WGS sequence"/>
</dbReference>
<dbReference type="Proteomes" id="UP000681720">
    <property type="component" value="Unassembled WGS sequence"/>
</dbReference>
<organism evidence="6 12">
    <name type="scientific">Rotaria magnacalcarata</name>
    <dbReference type="NCBI Taxonomy" id="392030"/>
    <lineage>
        <taxon>Eukaryota</taxon>
        <taxon>Metazoa</taxon>
        <taxon>Spiralia</taxon>
        <taxon>Gnathifera</taxon>
        <taxon>Rotifera</taxon>
        <taxon>Eurotatoria</taxon>
        <taxon>Bdelloidea</taxon>
        <taxon>Philodinida</taxon>
        <taxon>Philodinidae</taxon>
        <taxon>Rotaria</taxon>
    </lineage>
</organism>
<accession>A0A814XH13</accession>
<feature type="region of interest" description="Disordered" evidence="3">
    <location>
        <begin position="46"/>
        <end position="65"/>
    </location>
</feature>
<dbReference type="PROSITE" id="PS50919">
    <property type="entry name" value="MIR"/>
    <property type="match status" value="3"/>
</dbReference>
<dbReference type="Pfam" id="PF02815">
    <property type="entry name" value="MIR"/>
    <property type="match status" value="1"/>
</dbReference>
<name>A0A814XH13_9BILA</name>
<evidence type="ECO:0000259" key="5">
    <source>
        <dbReference type="PROSITE" id="PS50919"/>
    </source>
</evidence>
<dbReference type="Proteomes" id="UP000663824">
    <property type="component" value="Unassembled WGS sequence"/>
</dbReference>
<dbReference type="EMBL" id="CAJNOV010005551">
    <property type="protein sequence ID" value="CAF1213919.1"/>
    <property type="molecule type" value="Genomic_DNA"/>
</dbReference>
<feature type="chain" id="PRO_5036226443" description="MIR domain-containing protein" evidence="4">
    <location>
        <begin position="23"/>
        <end position="229"/>
    </location>
</feature>
<feature type="signal peptide" evidence="4">
    <location>
        <begin position="1"/>
        <end position="22"/>
    </location>
</feature>
<evidence type="ECO:0000313" key="8">
    <source>
        <dbReference type="EMBL" id="CAF2101773.1"/>
    </source>
</evidence>
<keyword evidence="2" id="KW-0677">Repeat</keyword>
<dbReference type="EMBL" id="CAJNRE010011469">
    <property type="protein sequence ID" value="CAF2101773.1"/>
    <property type="molecule type" value="Genomic_DNA"/>
</dbReference>
<dbReference type="PANTHER" id="PTHR46809:SF2">
    <property type="entry name" value="GH21273P"/>
    <property type="match status" value="1"/>
</dbReference>
<evidence type="ECO:0000256" key="3">
    <source>
        <dbReference type="SAM" id="MobiDB-lite"/>
    </source>
</evidence>
<feature type="domain" description="MIR" evidence="5">
    <location>
        <begin position="83"/>
        <end position="138"/>
    </location>
</feature>
<dbReference type="Gene3D" id="2.80.10.50">
    <property type="match status" value="1"/>
</dbReference>
<reference evidence="6" key="1">
    <citation type="submission" date="2021-02" db="EMBL/GenBank/DDBJ databases">
        <authorList>
            <person name="Nowell W R."/>
        </authorList>
    </citation>
    <scope>NUCLEOTIDE SEQUENCE</scope>
</reference>
<dbReference type="OrthoDB" id="5588846at2759"/>
<dbReference type="AlphaFoldDB" id="A0A814XH13"/>
<proteinExistence type="predicted"/>
<keyword evidence="1 4" id="KW-0732">Signal</keyword>
<evidence type="ECO:0000313" key="9">
    <source>
        <dbReference type="EMBL" id="CAF3897157.1"/>
    </source>
</evidence>
<dbReference type="PANTHER" id="PTHR46809">
    <property type="entry name" value="STROMAL CELL-DERIVED FACTOR 2-LIKE PROTEIN"/>
    <property type="match status" value="1"/>
</dbReference>
<feature type="region of interest" description="Disordered" evidence="3">
    <location>
        <begin position="210"/>
        <end position="229"/>
    </location>
</feature>